<dbReference type="SUPFAM" id="SSF54373">
    <property type="entry name" value="FAD-linked reductases, C-terminal domain"/>
    <property type="match status" value="1"/>
</dbReference>
<proteinExistence type="inferred from homology"/>
<sequence length="413" mass="43582">MKISVLGAGVVGLTTAWWLTEAGHEIVLIDGAGRPAAGASGANGAQLSYRYVAPMASPKMLRQLPGLLLPGEDAIKVSLDTELIGWGLRFLKACTGAEVARTTAAQLALAELSRAELERLLGKVPLDFGLRTAGKLVIFRKAADFVAATPDADDPAVALTPRQCLELEPNLALDVSEFAGGLYTSSEQVGDCGSFCEQLFAKLKESNRVDMRMDTAIGRPVVRNRRMTAIETDRGVIEADQFVLSLGSGARAFAKSCGFNLPIYPVKGHSITVPDEGKPPLTHSVTDYSRKIVYAPLPGATRIAGFADFQGYDTTPVPSRIAQLKAAAADTFDIDTLGDVAASDVAPWAGLRPMTPDSRPVIGPSPLEGLFLNTGQGMLGWTLACGSARLTADLIDGKPPSCPVAPFDVARFS</sequence>
<comment type="similarity">
    <text evidence="1">Belongs to the DadA oxidoreductase family.</text>
</comment>
<dbReference type="EMBL" id="QRGO01000001">
    <property type="protein sequence ID" value="RDV04332.1"/>
    <property type="molecule type" value="Genomic_DNA"/>
</dbReference>
<name>A0A371B9W5_9BRAD</name>
<dbReference type="OrthoDB" id="9805337at2"/>
<evidence type="ECO:0000313" key="4">
    <source>
        <dbReference type="EMBL" id="RDV04332.1"/>
    </source>
</evidence>
<evidence type="ECO:0000256" key="1">
    <source>
        <dbReference type="ARBA" id="ARBA00009410"/>
    </source>
</evidence>
<dbReference type="InterPro" id="IPR006076">
    <property type="entry name" value="FAD-dep_OxRdtase"/>
</dbReference>
<keyword evidence="5" id="KW-1185">Reference proteome</keyword>
<dbReference type="Gene3D" id="3.50.50.60">
    <property type="entry name" value="FAD/NAD(P)-binding domain"/>
    <property type="match status" value="2"/>
</dbReference>
<dbReference type="PANTHER" id="PTHR13847:SF280">
    <property type="entry name" value="D-AMINO ACID DEHYDROGENASE"/>
    <property type="match status" value="1"/>
</dbReference>
<dbReference type="GO" id="GO:0008718">
    <property type="term" value="F:D-amino-acid dehydrogenase activity"/>
    <property type="evidence" value="ECO:0007669"/>
    <property type="project" value="TreeGrafter"/>
</dbReference>
<evidence type="ECO:0000313" key="5">
    <source>
        <dbReference type="Proteomes" id="UP000263993"/>
    </source>
</evidence>
<evidence type="ECO:0000256" key="2">
    <source>
        <dbReference type="ARBA" id="ARBA00023002"/>
    </source>
</evidence>
<accession>A0A371B9W5</accession>
<dbReference type="InterPro" id="IPR036188">
    <property type="entry name" value="FAD/NAD-bd_sf"/>
</dbReference>
<comment type="caution">
    <text evidence="4">The sequence shown here is derived from an EMBL/GenBank/DDBJ whole genome shotgun (WGS) entry which is preliminary data.</text>
</comment>
<dbReference type="PANTHER" id="PTHR13847">
    <property type="entry name" value="SARCOSINE DEHYDROGENASE-RELATED"/>
    <property type="match status" value="1"/>
</dbReference>
<evidence type="ECO:0000259" key="3">
    <source>
        <dbReference type="Pfam" id="PF01266"/>
    </source>
</evidence>
<dbReference type="GO" id="GO:0055130">
    <property type="term" value="P:D-alanine catabolic process"/>
    <property type="evidence" value="ECO:0007669"/>
    <property type="project" value="TreeGrafter"/>
</dbReference>
<gene>
    <name evidence="4" type="ORF">DXH78_06900</name>
</gene>
<dbReference type="SUPFAM" id="SSF51905">
    <property type="entry name" value="FAD/NAD(P)-binding domain"/>
    <property type="match status" value="1"/>
</dbReference>
<dbReference type="Gene3D" id="3.30.9.10">
    <property type="entry name" value="D-Amino Acid Oxidase, subunit A, domain 2"/>
    <property type="match status" value="1"/>
</dbReference>
<reference evidence="5" key="1">
    <citation type="submission" date="2018-08" db="EMBL/GenBank/DDBJ databases">
        <authorList>
            <person name="Kim S.-J."/>
            <person name="Jung G.-Y."/>
        </authorList>
    </citation>
    <scope>NUCLEOTIDE SEQUENCE [LARGE SCALE GENOMIC DNA]</scope>
    <source>
        <strain evidence="5">GY_H</strain>
    </source>
</reference>
<organism evidence="4 5">
    <name type="scientific">Undibacter mobilis</name>
    <dbReference type="NCBI Taxonomy" id="2292256"/>
    <lineage>
        <taxon>Bacteria</taxon>
        <taxon>Pseudomonadati</taxon>
        <taxon>Pseudomonadota</taxon>
        <taxon>Alphaproteobacteria</taxon>
        <taxon>Hyphomicrobiales</taxon>
        <taxon>Nitrobacteraceae</taxon>
        <taxon>Undibacter</taxon>
    </lineage>
</organism>
<dbReference type="Pfam" id="PF01266">
    <property type="entry name" value="DAO"/>
    <property type="match status" value="1"/>
</dbReference>
<dbReference type="GO" id="GO:0005886">
    <property type="term" value="C:plasma membrane"/>
    <property type="evidence" value="ECO:0007669"/>
    <property type="project" value="TreeGrafter"/>
</dbReference>
<dbReference type="Proteomes" id="UP000263993">
    <property type="component" value="Unassembled WGS sequence"/>
</dbReference>
<keyword evidence="2" id="KW-0560">Oxidoreductase</keyword>
<feature type="domain" description="FAD dependent oxidoreductase" evidence="3">
    <location>
        <begin position="3"/>
        <end position="394"/>
    </location>
</feature>
<dbReference type="AlphaFoldDB" id="A0A371B9W5"/>
<dbReference type="GO" id="GO:0005737">
    <property type="term" value="C:cytoplasm"/>
    <property type="evidence" value="ECO:0007669"/>
    <property type="project" value="TreeGrafter"/>
</dbReference>
<protein>
    <submittedName>
        <fullName evidence="4">FAD-dependent oxidoreductase</fullName>
    </submittedName>
</protein>
<dbReference type="RefSeq" id="WP_115516359.1">
    <property type="nucleotide sequence ID" value="NZ_QRGO01000001.1"/>
</dbReference>